<accession>A0A4Y2GIK3</accession>
<dbReference type="EMBL" id="BGPR01001409">
    <property type="protein sequence ID" value="GBM53181.1"/>
    <property type="molecule type" value="Genomic_DNA"/>
</dbReference>
<gene>
    <name evidence="1" type="ORF">AVEN_198169_1</name>
</gene>
<dbReference type="Proteomes" id="UP000499080">
    <property type="component" value="Unassembled WGS sequence"/>
</dbReference>
<organism evidence="1 2">
    <name type="scientific">Araneus ventricosus</name>
    <name type="common">Orbweaver spider</name>
    <name type="synonym">Epeira ventricosa</name>
    <dbReference type="NCBI Taxonomy" id="182803"/>
    <lineage>
        <taxon>Eukaryota</taxon>
        <taxon>Metazoa</taxon>
        <taxon>Ecdysozoa</taxon>
        <taxon>Arthropoda</taxon>
        <taxon>Chelicerata</taxon>
        <taxon>Arachnida</taxon>
        <taxon>Araneae</taxon>
        <taxon>Araneomorphae</taxon>
        <taxon>Entelegynae</taxon>
        <taxon>Araneoidea</taxon>
        <taxon>Araneidae</taxon>
        <taxon>Araneus</taxon>
    </lineage>
</organism>
<proteinExistence type="predicted"/>
<sequence>MGLGYPQEFNSFKTNAL</sequence>
<name>A0A4Y2GIK3_ARAVE</name>
<evidence type="ECO:0000313" key="1">
    <source>
        <dbReference type="EMBL" id="GBM53181.1"/>
    </source>
</evidence>
<feature type="non-terminal residue" evidence="1">
    <location>
        <position position="17"/>
    </location>
</feature>
<protein>
    <submittedName>
        <fullName evidence="1">Uncharacterized protein</fullName>
    </submittedName>
</protein>
<reference evidence="1 2" key="1">
    <citation type="journal article" date="2019" name="Sci. Rep.">
        <title>Orb-weaving spider Araneus ventricosus genome elucidates the spidroin gene catalogue.</title>
        <authorList>
            <person name="Kono N."/>
            <person name="Nakamura H."/>
            <person name="Ohtoshi R."/>
            <person name="Moran D.A.P."/>
            <person name="Shinohara A."/>
            <person name="Yoshida Y."/>
            <person name="Fujiwara M."/>
            <person name="Mori M."/>
            <person name="Tomita M."/>
            <person name="Arakawa K."/>
        </authorList>
    </citation>
    <scope>NUCLEOTIDE SEQUENCE [LARGE SCALE GENOMIC DNA]</scope>
</reference>
<keyword evidence="2" id="KW-1185">Reference proteome</keyword>
<dbReference type="AlphaFoldDB" id="A0A4Y2GIK3"/>
<comment type="caution">
    <text evidence="1">The sequence shown here is derived from an EMBL/GenBank/DDBJ whole genome shotgun (WGS) entry which is preliminary data.</text>
</comment>
<evidence type="ECO:0000313" key="2">
    <source>
        <dbReference type="Proteomes" id="UP000499080"/>
    </source>
</evidence>